<proteinExistence type="predicted"/>
<protein>
    <recommendedName>
        <fullName evidence="3">YrhK domain-containing protein</fullName>
    </recommendedName>
</protein>
<keyword evidence="5" id="KW-1185">Reference proteome</keyword>
<feature type="domain" description="YrhK" evidence="3">
    <location>
        <begin position="186"/>
        <end position="236"/>
    </location>
</feature>
<dbReference type="PANTHER" id="PTHR34967">
    <property type="entry name" value="OS02G0257200 PROTEIN"/>
    <property type="match status" value="1"/>
</dbReference>
<evidence type="ECO:0000256" key="1">
    <source>
        <dbReference type="SAM" id="MobiDB-lite"/>
    </source>
</evidence>
<keyword evidence="2" id="KW-0472">Membrane</keyword>
<gene>
    <name evidence="4" type="ORF">SARC_05156</name>
</gene>
<sequence length="277" mass="30739">MPHLITNRRREYKGIKIYGHSVPLEGLNALMYLIGGVGFLIGSVLFLPIYDDYKGSGAWLFVGSSFCFVMVALHDILEARSILDKAWRVLWVRHVYDKEEKSKTVIGIWKWLEVVVAVVYSIAAITFVVGSFFFVPEYENTAVGSWLFVWGSVLYGFGACINMLQVYLKSSAVLIQLLMFTSAQFLIGSVLFLVGSVVFLLDIQDPRPVYIIDTFAGWLFIVGSILFVGGALTNALRAKYSHRHENKMGPKKQEIGDAGNKKTIPSGGVMGSVAHIA</sequence>
<feature type="transmembrane region" description="Helical" evidence="2">
    <location>
        <begin position="147"/>
        <end position="168"/>
    </location>
</feature>
<accession>A0A0L0G0I8</accession>
<dbReference type="AlphaFoldDB" id="A0A0L0G0I8"/>
<keyword evidence="2" id="KW-0812">Transmembrane</keyword>
<feature type="transmembrane region" description="Helical" evidence="2">
    <location>
        <begin position="29"/>
        <end position="50"/>
    </location>
</feature>
<name>A0A0L0G0I8_9EUKA</name>
<evidence type="ECO:0000313" key="4">
    <source>
        <dbReference type="EMBL" id="KNC82560.1"/>
    </source>
</evidence>
<feature type="compositionally biased region" description="Basic and acidic residues" evidence="1">
    <location>
        <begin position="246"/>
        <end position="255"/>
    </location>
</feature>
<dbReference type="Pfam" id="PF14145">
    <property type="entry name" value="YrhK"/>
    <property type="match status" value="3"/>
</dbReference>
<feature type="domain" description="YrhK" evidence="3">
    <location>
        <begin position="25"/>
        <end position="77"/>
    </location>
</feature>
<dbReference type="InterPro" id="IPR025424">
    <property type="entry name" value="YrhK_domain"/>
</dbReference>
<keyword evidence="2" id="KW-1133">Transmembrane helix</keyword>
<dbReference type="GeneID" id="25905660"/>
<feature type="domain" description="YrhK" evidence="3">
    <location>
        <begin position="112"/>
        <end position="165"/>
    </location>
</feature>
<dbReference type="RefSeq" id="XP_014156462.1">
    <property type="nucleotide sequence ID" value="XM_014300987.1"/>
</dbReference>
<dbReference type="OrthoDB" id="369339at2759"/>
<evidence type="ECO:0000259" key="3">
    <source>
        <dbReference type="Pfam" id="PF14145"/>
    </source>
</evidence>
<feature type="transmembrane region" description="Helical" evidence="2">
    <location>
        <begin position="56"/>
        <end position="77"/>
    </location>
</feature>
<dbReference type="EMBL" id="KQ241915">
    <property type="protein sequence ID" value="KNC82560.1"/>
    <property type="molecule type" value="Genomic_DNA"/>
</dbReference>
<feature type="region of interest" description="Disordered" evidence="1">
    <location>
        <begin position="245"/>
        <end position="277"/>
    </location>
</feature>
<evidence type="ECO:0000256" key="2">
    <source>
        <dbReference type="SAM" id="Phobius"/>
    </source>
</evidence>
<reference evidence="4 5" key="1">
    <citation type="submission" date="2011-02" db="EMBL/GenBank/DDBJ databases">
        <title>The Genome Sequence of Sphaeroforma arctica JP610.</title>
        <authorList>
            <consortium name="The Broad Institute Genome Sequencing Platform"/>
            <person name="Russ C."/>
            <person name="Cuomo C."/>
            <person name="Young S.K."/>
            <person name="Zeng Q."/>
            <person name="Gargeya S."/>
            <person name="Alvarado L."/>
            <person name="Berlin A."/>
            <person name="Chapman S.B."/>
            <person name="Chen Z."/>
            <person name="Freedman E."/>
            <person name="Gellesch M."/>
            <person name="Goldberg J."/>
            <person name="Griggs A."/>
            <person name="Gujja S."/>
            <person name="Heilman E."/>
            <person name="Heiman D."/>
            <person name="Howarth C."/>
            <person name="Mehta T."/>
            <person name="Neiman D."/>
            <person name="Pearson M."/>
            <person name="Roberts A."/>
            <person name="Saif S."/>
            <person name="Shea T."/>
            <person name="Shenoy N."/>
            <person name="Sisk P."/>
            <person name="Stolte C."/>
            <person name="Sykes S."/>
            <person name="White J."/>
            <person name="Yandava C."/>
            <person name="Burger G."/>
            <person name="Gray M.W."/>
            <person name="Holland P.W.H."/>
            <person name="King N."/>
            <person name="Lang F.B.F."/>
            <person name="Roger A.J."/>
            <person name="Ruiz-Trillo I."/>
            <person name="Haas B."/>
            <person name="Nusbaum C."/>
            <person name="Birren B."/>
        </authorList>
    </citation>
    <scope>NUCLEOTIDE SEQUENCE [LARGE SCALE GENOMIC DNA]</scope>
    <source>
        <strain evidence="4 5">JP610</strain>
    </source>
</reference>
<dbReference type="Proteomes" id="UP000054560">
    <property type="component" value="Unassembled WGS sequence"/>
</dbReference>
<evidence type="ECO:0000313" key="5">
    <source>
        <dbReference type="Proteomes" id="UP000054560"/>
    </source>
</evidence>
<feature type="transmembrane region" description="Helical" evidence="2">
    <location>
        <begin position="111"/>
        <end position="135"/>
    </location>
</feature>
<feature type="transmembrane region" description="Helical" evidence="2">
    <location>
        <begin position="180"/>
        <end position="203"/>
    </location>
</feature>
<dbReference type="PANTHER" id="PTHR34967:SF1">
    <property type="entry name" value="OS02G0257200 PROTEIN"/>
    <property type="match status" value="1"/>
</dbReference>
<feature type="transmembrane region" description="Helical" evidence="2">
    <location>
        <begin position="215"/>
        <end position="236"/>
    </location>
</feature>
<organism evidence="4 5">
    <name type="scientific">Sphaeroforma arctica JP610</name>
    <dbReference type="NCBI Taxonomy" id="667725"/>
    <lineage>
        <taxon>Eukaryota</taxon>
        <taxon>Ichthyosporea</taxon>
        <taxon>Ichthyophonida</taxon>
        <taxon>Sphaeroforma</taxon>
    </lineage>
</organism>